<reference evidence="3" key="1">
    <citation type="journal article" date="2019" name="Int. J. Syst. Evol. Microbiol.">
        <title>The Global Catalogue of Microorganisms (GCM) 10K type strain sequencing project: providing services to taxonomists for standard genome sequencing and annotation.</title>
        <authorList>
            <consortium name="The Broad Institute Genomics Platform"/>
            <consortium name="The Broad Institute Genome Sequencing Center for Infectious Disease"/>
            <person name="Wu L."/>
            <person name="Ma J."/>
        </authorList>
    </citation>
    <scope>NUCLEOTIDE SEQUENCE [LARGE SCALE GENOMIC DNA]</scope>
    <source>
        <strain evidence="3">CGMCC 4.7152</strain>
    </source>
</reference>
<gene>
    <name evidence="2" type="ORF">ACFPIJ_23800</name>
</gene>
<dbReference type="Proteomes" id="UP001595912">
    <property type="component" value="Unassembled WGS sequence"/>
</dbReference>
<protein>
    <submittedName>
        <fullName evidence="2">Uncharacterized protein</fullName>
    </submittedName>
</protein>
<feature type="compositionally biased region" description="Low complexity" evidence="1">
    <location>
        <begin position="45"/>
        <end position="55"/>
    </location>
</feature>
<feature type="region of interest" description="Disordered" evidence="1">
    <location>
        <begin position="26"/>
        <end position="61"/>
    </location>
</feature>
<evidence type="ECO:0000256" key="1">
    <source>
        <dbReference type="SAM" id="MobiDB-lite"/>
    </source>
</evidence>
<accession>A0ABV9W039</accession>
<name>A0ABV9W039_9ACTN</name>
<organism evidence="2 3">
    <name type="scientific">Dactylosporangium cerinum</name>
    <dbReference type="NCBI Taxonomy" id="1434730"/>
    <lineage>
        <taxon>Bacteria</taxon>
        <taxon>Bacillati</taxon>
        <taxon>Actinomycetota</taxon>
        <taxon>Actinomycetes</taxon>
        <taxon>Micromonosporales</taxon>
        <taxon>Micromonosporaceae</taxon>
        <taxon>Dactylosporangium</taxon>
    </lineage>
</organism>
<comment type="caution">
    <text evidence="2">The sequence shown here is derived from an EMBL/GenBank/DDBJ whole genome shotgun (WGS) entry which is preliminary data.</text>
</comment>
<dbReference type="EMBL" id="JBHSIU010000028">
    <property type="protein sequence ID" value="MFC5000850.1"/>
    <property type="molecule type" value="Genomic_DNA"/>
</dbReference>
<dbReference type="RefSeq" id="WP_380117382.1">
    <property type="nucleotide sequence ID" value="NZ_JBHSIU010000028.1"/>
</dbReference>
<sequence>MLVLLAGVCVVGVLAVTVFRDKARSQAEDRSPVSASTRDPYRGDTYTAPTKAPTTQAPPPAPARVGECIGIDEAGTYLGTGSCNGTKGTYKVLTVDYSRDTCPDPESPYITEDGYRLCLELYLVRTYCYKFPSGPGWVVPAPACKAKGTVHVIDIVPGATNSNNCTRDYKWNRWYQFQHPTVVYCVMQY</sequence>
<keyword evidence="3" id="KW-1185">Reference proteome</keyword>
<evidence type="ECO:0000313" key="3">
    <source>
        <dbReference type="Proteomes" id="UP001595912"/>
    </source>
</evidence>
<evidence type="ECO:0000313" key="2">
    <source>
        <dbReference type="EMBL" id="MFC5000850.1"/>
    </source>
</evidence>
<proteinExistence type="predicted"/>